<dbReference type="OrthoDB" id="2972320at2"/>
<gene>
    <name evidence="1" type="ORF">C7437_1011295</name>
</gene>
<dbReference type="PROSITE" id="PS51257">
    <property type="entry name" value="PROKAR_LIPOPROTEIN"/>
    <property type="match status" value="1"/>
</dbReference>
<protein>
    <recommendedName>
        <fullName evidence="3">Sporulation lipoprotein YhcN/YlaJ</fullName>
    </recommendedName>
</protein>
<dbReference type="AlphaFoldDB" id="A0A2W7MLD2"/>
<comment type="caution">
    <text evidence="1">The sequence shown here is derived from an EMBL/GenBank/DDBJ whole genome shotgun (WGS) entry which is preliminary data.</text>
</comment>
<dbReference type="EMBL" id="QKZI01000001">
    <property type="protein sequence ID" value="PZX08172.1"/>
    <property type="molecule type" value="Genomic_DNA"/>
</dbReference>
<reference evidence="1 2" key="1">
    <citation type="submission" date="2018-06" db="EMBL/GenBank/DDBJ databases">
        <title>Genomic Encyclopedia of Type Strains, Phase IV (KMG-IV): sequencing the most valuable type-strain genomes for metagenomic binning, comparative biology and taxonomic classification.</title>
        <authorList>
            <person name="Goeker M."/>
        </authorList>
    </citation>
    <scope>NUCLEOTIDE SEQUENCE [LARGE SCALE GENOMIC DNA]</scope>
    <source>
        <strain evidence="1 2">DSM 5</strain>
    </source>
</reference>
<accession>A0A2W7MLD2</accession>
<name>A0A2W7MLD2_9BACI</name>
<keyword evidence="2" id="KW-1185">Reference proteome</keyword>
<dbReference type="Proteomes" id="UP000248646">
    <property type="component" value="Unassembled WGS sequence"/>
</dbReference>
<sequence>MKNKWIVILLFLTLGACSDAPERVVYPSDDLELEKILDKQDSIIGYKSLMDNNTLLVSIEIPTMKRFSKVKIEENIKKELENEYPNKKVIVIDDLKIKWEIEKIIEKEHESKELTKSIEKILALSKEET</sequence>
<dbReference type="RefSeq" id="WP_111438763.1">
    <property type="nucleotide sequence ID" value="NZ_QKZI01000001.1"/>
</dbReference>
<evidence type="ECO:0000313" key="1">
    <source>
        <dbReference type="EMBL" id="PZX08172.1"/>
    </source>
</evidence>
<evidence type="ECO:0008006" key="3">
    <source>
        <dbReference type="Google" id="ProtNLM"/>
    </source>
</evidence>
<proteinExistence type="predicted"/>
<organism evidence="1 2">
    <name type="scientific">Psychrobacillus insolitus</name>
    <dbReference type="NCBI Taxonomy" id="1461"/>
    <lineage>
        <taxon>Bacteria</taxon>
        <taxon>Bacillati</taxon>
        <taxon>Bacillota</taxon>
        <taxon>Bacilli</taxon>
        <taxon>Bacillales</taxon>
        <taxon>Bacillaceae</taxon>
        <taxon>Psychrobacillus</taxon>
    </lineage>
</organism>
<evidence type="ECO:0000313" key="2">
    <source>
        <dbReference type="Proteomes" id="UP000248646"/>
    </source>
</evidence>